<gene>
    <name evidence="2" type="ORF">EV695_1325</name>
</gene>
<sequence>MSIISQLLSSLLVMLWFVAHFMGDNILKIVPSPYGEDLIRYRWLILGLGIFLSISNFTNRIRQQRKTNKRDNRSRNGSRWQKNDSAIIRKDFESEQRKESFVSSFRENTSSRQTPELIELAKKVKWTPIVGGGANFKTSYLLQPNPSRIEVKKSNGGKLFSAIFIGMGCFVPGVIAYQMFMDEGFGWGILGMMAFGSIFVAVGVATLFYPRPRIFDKQIGWFWAGSKRLMSEKELSQLKKSARLSDIAAIQILSERVSGKNSNYTSWEINLVSHDAQRLNVMDHGNKNNIEEDAIMLSEFLDVPVWENT</sequence>
<keyword evidence="1" id="KW-1133">Transmembrane helix</keyword>
<dbReference type="EMBL" id="SMFQ01000003">
    <property type="protein sequence ID" value="TCJ86827.1"/>
    <property type="molecule type" value="Genomic_DNA"/>
</dbReference>
<proteinExistence type="predicted"/>
<evidence type="ECO:0000256" key="1">
    <source>
        <dbReference type="SAM" id="Phobius"/>
    </source>
</evidence>
<reference evidence="2 3" key="1">
    <citation type="submission" date="2019-03" db="EMBL/GenBank/DDBJ databases">
        <title>Genomic Encyclopedia of Type Strains, Phase IV (KMG-IV): sequencing the most valuable type-strain genomes for metagenomic binning, comparative biology and taxonomic classification.</title>
        <authorList>
            <person name="Goeker M."/>
        </authorList>
    </citation>
    <scope>NUCLEOTIDE SEQUENCE [LARGE SCALE GENOMIC DNA]</scope>
    <source>
        <strain evidence="2 3">DSM 24830</strain>
    </source>
</reference>
<accession>A0A4R1EYC5</accession>
<dbReference type="RefSeq" id="WP_131905158.1">
    <property type="nucleotide sequence ID" value="NZ_BAAAFU010000004.1"/>
</dbReference>
<feature type="transmembrane region" description="Helical" evidence="1">
    <location>
        <begin position="39"/>
        <end position="59"/>
    </location>
</feature>
<name>A0A4R1EYC5_9GAMM</name>
<feature type="transmembrane region" description="Helical" evidence="1">
    <location>
        <begin position="159"/>
        <end position="180"/>
    </location>
</feature>
<evidence type="ECO:0000313" key="3">
    <source>
        <dbReference type="Proteomes" id="UP000294887"/>
    </source>
</evidence>
<dbReference type="OrthoDB" id="556365at2"/>
<keyword evidence="1" id="KW-0812">Transmembrane</keyword>
<keyword evidence="1" id="KW-0472">Membrane</keyword>
<protein>
    <submittedName>
        <fullName evidence="2">Uncharacterized protein</fullName>
    </submittedName>
</protein>
<evidence type="ECO:0000313" key="2">
    <source>
        <dbReference type="EMBL" id="TCJ86827.1"/>
    </source>
</evidence>
<dbReference type="AlphaFoldDB" id="A0A4R1EYC5"/>
<dbReference type="Proteomes" id="UP000294887">
    <property type="component" value="Unassembled WGS sequence"/>
</dbReference>
<feature type="transmembrane region" description="Helical" evidence="1">
    <location>
        <begin position="186"/>
        <end position="209"/>
    </location>
</feature>
<comment type="caution">
    <text evidence="2">The sequence shown here is derived from an EMBL/GenBank/DDBJ whole genome shotgun (WGS) entry which is preliminary data.</text>
</comment>
<organism evidence="2 3">
    <name type="scientific">Cocleimonas flava</name>
    <dbReference type="NCBI Taxonomy" id="634765"/>
    <lineage>
        <taxon>Bacteria</taxon>
        <taxon>Pseudomonadati</taxon>
        <taxon>Pseudomonadota</taxon>
        <taxon>Gammaproteobacteria</taxon>
        <taxon>Thiotrichales</taxon>
        <taxon>Thiotrichaceae</taxon>
        <taxon>Cocleimonas</taxon>
    </lineage>
</organism>
<keyword evidence="3" id="KW-1185">Reference proteome</keyword>